<keyword evidence="2" id="KW-1185">Reference proteome</keyword>
<proteinExistence type="predicted"/>
<dbReference type="Proteomes" id="UP001147700">
    <property type="component" value="Unassembled WGS sequence"/>
</dbReference>
<evidence type="ECO:0000313" key="1">
    <source>
        <dbReference type="EMBL" id="MDA0141880.1"/>
    </source>
</evidence>
<gene>
    <name evidence="1" type="ORF">OJ962_30590</name>
</gene>
<dbReference type="RefSeq" id="WP_202958418.1">
    <property type="nucleotide sequence ID" value="NZ_JAPCID010000067.1"/>
</dbReference>
<sequence>MIALMPLAGCGVQTDPSPTPTATATATPLATRTEPTLTLTSSDGVRFVPGTKKPAAMELQPIPWHRIRFRDGSVTLSLAPEAAPEQVPCSVNHVEVGPADGVLRRVTVWGKRLNPPCPHGPKQIELSVPGWTRATIAAPDELDVPDASLTGSQQVVVVPGSAVLQPDRRSIVVGYTHSRCNALAKVTAKQNGPAVRVVVTVGTEPNPASTTCLSPGLYGHTLVRLPTPAPPRATVTVVRCGRDRQRCVSWLQSR</sequence>
<organism evidence="1 2">
    <name type="scientific">Solirubrobacter deserti</name>
    <dbReference type="NCBI Taxonomy" id="2282478"/>
    <lineage>
        <taxon>Bacteria</taxon>
        <taxon>Bacillati</taxon>
        <taxon>Actinomycetota</taxon>
        <taxon>Thermoleophilia</taxon>
        <taxon>Solirubrobacterales</taxon>
        <taxon>Solirubrobacteraceae</taxon>
        <taxon>Solirubrobacter</taxon>
    </lineage>
</organism>
<comment type="caution">
    <text evidence="1">The sequence shown here is derived from an EMBL/GenBank/DDBJ whole genome shotgun (WGS) entry which is preliminary data.</text>
</comment>
<protein>
    <submittedName>
        <fullName evidence="1">Uncharacterized protein</fullName>
    </submittedName>
</protein>
<reference evidence="1" key="1">
    <citation type="submission" date="2022-10" db="EMBL/GenBank/DDBJ databases">
        <title>The WGS of Solirubrobacter sp. CPCC 204708.</title>
        <authorList>
            <person name="Jiang Z."/>
        </authorList>
    </citation>
    <scope>NUCLEOTIDE SEQUENCE</scope>
    <source>
        <strain evidence="1">CPCC 204708</strain>
    </source>
</reference>
<accession>A0ABT4RUF0</accession>
<evidence type="ECO:0000313" key="2">
    <source>
        <dbReference type="Proteomes" id="UP001147700"/>
    </source>
</evidence>
<dbReference type="EMBL" id="JAPCID010000067">
    <property type="protein sequence ID" value="MDA0141880.1"/>
    <property type="molecule type" value="Genomic_DNA"/>
</dbReference>
<name>A0ABT4RUF0_9ACTN</name>